<evidence type="ECO:0000256" key="14">
    <source>
        <dbReference type="ARBA" id="ARBA00047700"/>
    </source>
</evidence>
<keyword evidence="7" id="KW-0808">Transferase</keyword>
<name>A0ABS8MGM5_9FLAO</name>
<keyword evidence="12" id="KW-0460">Magnesium</keyword>
<keyword evidence="8" id="KW-0479">Metal-binding</keyword>
<keyword evidence="11" id="KW-0067">ATP-binding</keyword>
<evidence type="ECO:0000256" key="15">
    <source>
        <dbReference type="SAM" id="SignalP"/>
    </source>
</evidence>
<evidence type="ECO:0000313" key="17">
    <source>
        <dbReference type="EMBL" id="MCC9064057.1"/>
    </source>
</evidence>
<protein>
    <recommendedName>
        <fullName evidence="6">Phosphoenolpyruvate synthase</fullName>
        <ecNumber evidence="5">2.7.9.2</ecNumber>
    </recommendedName>
    <alternativeName>
        <fullName evidence="13">Pyruvate, water dikinase</fullName>
    </alternativeName>
</protein>
<keyword evidence="15" id="KW-0732">Signal</keyword>
<evidence type="ECO:0000256" key="10">
    <source>
        <dbReference type="ARBA" id="ARBA00022777"/>
    </source>
</evidence>
<evidence type="ECO:0000256" key="11">
    <source>
        <dbReference type="ARBA" id="ARBA00022840"/>
    </source>
</evidence>
<dbReference type="Gene3D" id="3.30.1490.20">
    <property type="entry name" value="ATP-grasp fold, A domain"/>
    <property type="match status" value="1"/>
</dbReference>
<evidence type="ECO:0000259" key="16">
    <source>
        <dbReference type="Pfam" id="PF01326"/>
    </source>
</evidence>
<proteinExistence type="inferred from homology"/>
<evidence type="ECO:0000256" key="1">
    <source>
        <dbReference type="ARBA" id="ARBA00001946"/>
    </source>
</evidence>
<evidence type="ECO:0000256" key="3">
    <source>
        <dbReference type="ARBA" id="ARBA00004742"/>
    </source>
</evidence>
<keyword evidence="10" id="KW-0418">Kinase</keyword>
<dbReference type="EC" id="2.7.9.2" evidence="5"/>
<sequence length="631" mass="73033">MINKNVMYKYICSFIFLLIVTSLNAQRYSATLSNYEAYKAFRGKPLSDKFSNIESVKIVYDLKKQKMYYFDSTLIPLHYDFVTNYLSYSQDLEIFNNENYSDTDKNRNYLLGNLNHIKGTDKWVFELAASDHMPIALIERFYNLIVQSTFIGSNLKFYLNNPEKMEWFQQNKFKIPCVKSDFIFNEITYQEVVSGSNVGILKQYKLKDLESTKPNSDEIIIVDGTPDILPNVRGIIVNELQTPLSHLVLLGKNRKIPIMAYTNALKDNNLKRLLGRKVELKIEIDTFYVKETNKKIVQKANTKKKKLIIDTTVTSMVDLSKIPKNGINYIGSKAQNLAYLIAISKDIQFKTPENTHAIPFYFYIKHVQSKSISPLINELLANTHKDSAVWVKQQLKKIRDAIKKEPINPQLIAKLNETFKNASFKNFRFRSSTNAEDLDDFNGAGLYDSKTGIVGDSVKTFEKAIKQVWASVWNEGSYGERELFGIDQRNIAMGVLVHRSFPDELANGVIITKNIFRKNFPGITVNIQKGENSVVKPEKGEVCEQFVAYHFNMGTDDDDFDIDYTSNSNLNNNEPLLSRKEMSRLFLVSQKIEAKMYRYWRKNRYHPVDIEFKIVGKNRDLYIKQVRPFNE</sequence>
<dbReference type="InterPro" id="IPR013815">
    <property type="entry name" value="ATP_grasp_subdomain_1"/>
</dbReference>
<evidence type="ECO:0000256" key="13">
    <source>
        <dbReference type="ARBA" id="ARBA00033470"/>
    </source>
</evidence>
<comment type="cofactor">
    <cofactor evidence="1">
        <name>Mg(2+)</name>
        <dbReference type="ChEBI" id="CHEBI:18420"/>
    </cofactor>
</comment>
<evidence type="ECO:0000256" key="5">
    <source>
        <dbReference type="ARBA" id="ARBA00011996"/>
    </source>
</evidence>
<evidence type="ECO:0000256" key="8">
    <source>
        <dbReference type="ARBA" id="ARBA00022723"/>
    </source>
</evidence>
<dbReference type="PANTHER" id="PTHR43030">
    <property type="entry name" value="PHOSPHOENOLPYRUVATE SYNTHASE"/>
    <property type="match status" value="1"/>
</dbReference>
<comment type="caution">
    <text evidence="17">The sequence shown here is derived from an EMBL/GenBank/DDBJ whole genome shotgun (WGS) entry which is preliminary data.</text>
</comment>
<dbReference type="InterPro" id="IPR006319">
    <property type="entry name" value="PEP_synth"/>
</dbReference>
<dbReference type="Gene3D" id="3.30.470.20">
    <property type="entry name" value="ATP-grasp fold, B domain"/>
    <property type="match status" value="1"/>
</dbReference>
<feature type="domain" description="Pyruvate phosphate dikinase AMP/ATP-binding" evidence="16">
    <location>
        <begin position="328"/>
        <end position="629"/>
    </location>
</feature>
<evidence type="ECO:0000256" key="9">
    <source>
        <dbReference type="ARBA" id="ARBA00022741"/>
    </source>
</evidence>
<dbReference type="InterPro" id="IPR002192">
    <property type="entry name" value="PPDK_AMP/ATP-bd"/>
</dbReference>
<evidence type="ECO:0000256" key="2">
    <source>
        <dbReference type="ARBA" id="ARBA00002988"/>
    </source>
</evidence>
<evidence type="ECO:0000256" key="6">
    <source>
        <dbReference type="ARBA" id="ARBA00021623"/>
    </source>
</evidence>
<keyword evidence="18" id="KW-1185">Reference proteome</keyword>
<comment type="catalytic activity">
    <reaction evidence="14">
        <text>pyruvate + ATP + H2O = phosphoenolpyruvate + AMP + phosphate + 2 H(+)</text>
        <dbReference type="Rhea" id="RHEA:11364"/>
        <dbReference type="ChEBI" id="CHEBI:15361"/>
        <dbReference type="ChEBI" id="CHEBI:15377"/>
        <dbReference type="ChEBI" id="CHEBI:15378"/>
        <dbReference type="ChEBI" id="CHEBI:30616"/>
        <dbReference type="ChEBI" id="CHEBI:43474"/>
        <dbReference type="ChEBI" id="CHEBI:58702"/>
        <dbReference type="ChEBI" id="CHEBI:456215"/>
        <dbReference type="EC" id="2.7.9.2"/>
    </reaction>
</comment>
<keyword evidence="9" id="KW-0547">Nucleotide-binding</keyword>
<evidence type="ECO:0000256" key="4">
    <source>
        <dbReference type="ARBA" id="ARBA00007837"/>
    </source>
</evidence>
<dbReference type="Pfam" id="PF01326">
    <property type="entry name" value="PPDK_N"/>
    <property type="match status" value="1"/>
</dbReference>
<evidence type="ECO:0000313" key="18">
    <source>
        <dbReference type="Proteomes" id="UP001430679"/>
    </source>
</evidence>
<dbReference type="RefSeq" id="WP_230036703.1">
    <property type="nucleotide sequence ID" value="NZ_JAJJMM010000001.1"/>
</dbReference>
<evidence type="ECO:0000256" key="12">
    <source>
        <dbReference type="ARBA" id="ARBA00022842"/>
    </source>
</evidence>
<dbReference type="EMBL" id="JAJJMM010000001">
    <property type="protein sequence ID" value="MCC9064057.1"/>
    <property type="molecule type" value="Genomic_DNA"/>
</dbReference>
<dbReference type="Proteomes" id="UP001430679">
    <property type="component" value="Unassembled WGS sequence"/>
</dbReference>
<feature type="chain" id="PRO_5046661785" description="Phosphoenolpyruvate synthase" evidence="15">
    <location>
        <begin position="26"/>
        <end position="631"/>
    </location>
</feature>
<comment type="pathway">
    <text evidence="3">Carbohydrate biosynthesis; gluconeogenesis.</text>
</comment>
<comment type="function">
    <text evidence="2">Catalyzes the phosphorylation of pyruvate to phosphoenolpyruvate.</text>
</comment>
<evidence type="ECO:0000256" key="7">
    <source>
        <dbReference type="ARBA" id="ARBA00022679"/>
    </source>
</evidence>
<organism evidence="17 18">
    <name type="scientific">Flavobacterium piscisymbiosum</name>
    <dbReference type="NCBI Taxonomy" id="2893753"/>
    <lineage>
        <taxon>Bacteria</taxon>
        <taxon>Pseudomonadati</taxon>
        <taxon>Bacteroidota</taxon>
        <taxon>Flavobacteriia</taxon>
        <taxon>Flavobacteriales</taxon>
        <taxon>Flavobacteriaceae</taxon>
        <taxon>Flavobacterium</taxon>
    </lineage>
</organism>
<accession>A0ABS8MGM5</accession>
<gene>
    <name evidence="17" type="ORF">LNP81_13745</name>
</gene>
<dbReference type="SUPFAM" id="SSF56059">
    <property type="entry name" value="Glutathione synthetase ATP-binding domain-like"/>
    <property type="match status" value="1"/>
</dbReference>
<dbReference type="PANTHER" id="PTHR43030:SF1">
    <property type="entry name" value="PHOSPHOENOLPYRUVATE SYNTHASE"/>
    <property type="match status" value="1"/>
</dbReference>
<comment type="similarity">
    <text evidence="4">Belongs to the PEP-utilizing enzyme family.</text>
</comment>
<feature type="signal peptide" evidence="15">
    <location>
        <begin position="1"/>
        <end position="25"/>
    </location>
</feature>
<reference evidence="17" key="1">
    <citation type="submission" date="2021-11" db="EMBL/GenBank/DDBJ databases">
        <title>Description of novel Flavobacterium species.</title>
        <authorList>
            <person name="Saticioglu I.B."/>
            <person name="Ay H."/>
            <person name="Altun S."/>
            <person name="Duman M."/>
        </authorList>
    </citation>
    <scope>NUCLEOTIDE SEQUENCE</scope>
    <source>
        <strain evidence="17">F-30</strain>
    </source>
</reference>